<dbReference type="PRINTS" id="PR00080">
    <property type="entry name" value="SDRFAMILY"/>
</dbReference>
<proteinExistence type="inferred from homology"/>
<evidence type="ECO:0000256" key="1">
    <source>
        <dbReference type="ARBA" id="ARBA00006484"/>
    </source>
</evidence>
<dbReference type="AlphaFoldDB" id="A0AA49K1D3"/>
<protein>
    <submittedName>
        <fullName evidence="5">SDR family oxidoreductase</fullName>
    </submittedName>
</protein>
<dbReference type="KEGG" id="pspc:Strain318_002289"/>
<dbReference type="CDD" id="cd05233">
    <property type="entry name" value="SDR_c"/>
    <property type="match status" value="1"/>
</dbReference>
<dbReference type="Proteomes" id="UP001229955">
    <property type="component" value="Chromosome"/>
</dbReference>
<dbReference type="InterPro" id="IPR036291">
    <property type="entry name" value="NAD(P)-bd_dom_sf"/>
</dbReference>
<evidence type="ECO:0000256" key="2">
    <source>
        <dbReference type="ARBA" id="ARBA00023002"/>
    </source>
</evidence>
<comment type="similarity">
    <text evidence="1 3">Belongs to the short-chain dehydrogenases/reductases (SDR) family.</text>
</comment>
<name>A0AA49K1D3_9BACT</name>
<dbReference type="SUPFAM" id="SSF51735">
    <property type="entry name" value="NAD(P)-binding Rossmann-fold domains"/>
    <property type="match status" value="1"/>
</dbReference>
<keyword evidence="2" id="KW-0560">Oxidoreductase</keyword>
<dbReference type="PANTHER" id="PTHR44196">
    <property type="entry name" value="DEHYDROGENASE/REDUCTASE SDR FAMILY MEMBER 7B"/>
    <property type="match status" value="1"/>
</dbReference>
<dbReference type="EMBL" id="CP130612">
    <property type="protein sequence ID" value="WKW12979.1"/>
    <property type="molecule type" value="Genomic_DNA"/>
</dbReference>
<reference evidence="5" key="1">
    <citation type="submission" date="2023-07" db="EMBL/GenBank/DDBJ databases">
        <authorList>
            <person name="Haufschild T."/>
            <person name="Kallscheuer N."/>
            <person name="Hammer J."/>
            <person name="Kohn T."/>
            <person name="Kabuu M."/>
            <person name="Jogler M."/>
            <person name="Wohfarth N."/>
            <person name="Heuer A."/>
            <person name="Rohde M."/>
            <person name="van Teeseling M.C.F."/>
            <person name="Jogler C."/>
        </authorList>
    </citation>
    <scope>NUCLEOTIDE SEQUENCE</scope>
    <source>
        <strain evidence="4">Strain 138</strain>
        <strain evidence="5">Strain 318</strain>
    </source>
</reference>
<dbReference type="PIRSF" id="PIRSF000126">
    <property type="entry name" value="11-beta-HSD1"/>
    <property type="match status" value="1"/>
</dbReference>
<dbReference type="InterPro" id="IPR002347">
    <property type="entry name" value="SDR_fam"/>
</dbReference>
<evidence type="ECO:0000313" key="4">
    <source>
        <dbReference type="EMBL" id="WKW12979.1"/>
    </source>
</evidence>
<gene>
    <name evidence="4" type="ORF">Strain138_002290</name>
    <name evidence="5" type="ORF">Strain318_002289</name>
</gene>
<organism evidence="5 6">
    <name type="scientific">Pseudogemmatithrix spongiicola</name>
    <dbReference type="NCBI Taxonomy" id="3062599"/>
    <lineage>
        <taxon>Bacteria</taxon>
        <taxon>Pseudomonadati</taxon>
        <taxon>Gemmatimonadota</taxon>
        <taxon>Gemmatimonadia</taxon>
        <taxon>Gemmatimonadales</taxon>
        <taxon>Gemmatimonadaceae</taxon>
        <taxon>Pseudogemmatithrix</taxon>
    </lineage>
</organism>
<dbReference type="Pfam" id="PF00106">
    <property type="entry name" value="adh_short"/>
    <property type="match status" value="1"/>
</dbReference>
<dbReference type="GO" id="GO:0016491">
    <property type="term" value="F:oxidoreductase activity"/>
    <property type="evidence" value="ECO:0007669"/>
    <property type="project" value="UniProtKB-KW"/>
</dbReference>
<dbReference type="PRINTS" id="PR00081">
    <property type="entry name" value="GDHRDH"/>
</dbReference>
<evidence type="ECO:0000313" key="5">
    <source>
        <dbReference type="EMBL" id="WKW15886.1"/>
    </source>
</evidence>
<keyword evidence="6" id="KW-1185">Reference proteome</keyword>
<evidence type="ECO:0000256" key="3">
    <source>
        <dbReference type="RuleBase" id="RU000363"/>
    </source>
</evidence>
<evidence type="ECO:0000313" key="6">
    <source>
        <dbReference type="Proteomes" id="UP001229955"/>
    </source>
</evidence>
<sequence length="268" mass="29671">MTNTNQAFSRPLACVTGASAGLGREFAAQLAQRGFDLLLVARDLDRLTALADELSLQHGISAEPYQCDLSRDEPMRALAERLSKEERLMVLVNNAGFGTKGKLATRPVGEQATMLELHVMAPMLLTRAVVPKMIERREGFVITVASVASFTASMGNVNYCATKAYQRVFMEGLAMELYGTGVKVQALCPGFTHTEFHDRMKIDKTKGIPSWAWLNADRVVRESLENAFGGGPTVVIPGKRYKAVVFALRHMPMWLRGMMQERYGRARV</sequence>
<dbReference type="Gene3D" id="3.40.50.720">
    <property type="entry name" value="NAD(P)-binding Rossmann-like Domain"/>
    <property type="match status" value="1"/>
</dbReference>
<dbReference type="GO" id="GO:0016020">
    <property type="term" value="C:membrane"/>
    <property type="evidence" value="ECO:0007669"/>
    <property type="project" value="TreeGrafter"/>
</dbReference>
<accession>A0AA49JW43</accession>
<accession>A0AA49K1D3</accession>
<dbReference type="RefSeq" id="WP_367885846.1">
    <property type="nucleotide sequence ID" value="NZ_CP130612.1"/>
</dbReference>
<dbReference type="PANTHER" id="PTHR44196:SF2">
    <property type="entry name" value="SHORT-CHAIN DEHYDROGENASE-RELATED"/>
    <property type="match status" value="1"/>
</dbReference>
<dbReference type="EMBL" id="CP130613">
    <property type="protein sequence ID" value="WKW15886.1"/>
    <property type="molecule type" value="Genomic_DNA"/>
</dbReference>